<keyword evidence="4" id="KW-1185">Reference proteome</keyword>
<keyword evidence="2" id="KW-0812">Transmembrane</keyword>
<dbReference type="Proteomes" id="UP000288607">
    <property type="component" value="Unassembled WGS sequence"/>
</dbReference>
<sequence>MAEELDDRFLNASTDALGGKYGDDQAAGRLSDDKSERYEGDARNTLEIKDSIEDMSRTDSPTVKGADTSALSYITGWHPFLRFLFRVADMKYAFEDNRGKRAYRFIKSHKKTFWVCFWCDWALVLIGSCGAVALALIAIAKTLGFM</sequence>
<name>A0A430FIG4_9BIFI</name>
<evidence type="ECO:0000313" key="3">
    <source>
        <dbReference type="EMBL" id="RSX52685.1"/>
    </source>
</evidence>
<dbReference type="RefSeq" id="WP_126029327.1">
    <property type="nucleotide sequence ID" value="NZ_QXGJ01000001.1"/>
</dbReference>
<accession>A0A430FIG4</accession>
<keyword evidence="2" id="KW-1133">Transmembrane helix</keyword>
<evidence type="ECO:0000313" key="4">
    <source>
        <dbReference type="Proteomes" id="UP000288607"/>
    </source>
</evidence>
<proteinExistence type="predicted"/>
<protein>
    <submittedName>
        <fullName evidence="3">Uncharacterized protein</fullName>
    </submittedName>
</protein>
<keyword evidence="2" id="KW-0472">Membrane</keyword>
<organism evidence="3 4">
    <name type="scientific">Bifidobacterium callimiconis</name>
    <dbReference type="NCBI Taxonomy" id="2306973"/>
    <lineage>
        <taxon>Bacteria</taxon>
        <taxon>Bacillati</taxon>
        <taxon>Actinomycetota</taxon>
        <taxon>Actinomycetes</taxon>
        <taxon>Bifidobacteriales</taxon>
        <taxon>Bifidobacteriaceae</taxon>
        <taxon>Bifidobacterium</taxon>
    </lineage>
</organism>
<evidence type="ECO:0000256" key="1">
    <source>
        <dbReference type="SAM" id="MobiDB-lite"/>
    </source>
</evidence>
<gene>
    <name evidence="3" type="ORF">D2E23_0413</name>
</gene>
<evidence type="ECO:0000256" key="2">
    <source>
        <dbReference type="SAM" id="Phobius"/>
    </source>
</evidence>
<dbReference type="AlphaFoldDB" id="A0A430FIG4"/>
<dbReference type="OrthoDB" id="9833320at2"/>
<comment type="caution">
    <text evidence="3">The sequence shown here is derived from an EMBL/GenBank/DDBJ whole genome shotgun (WGS) entry which is preliminary data.</text>
</comment>
<dbReference type="EMBL" id="QXGJ01000001">
    <property type="protein sequence ID" value="RSX52685.1"/>
    <property type="molecule type" value="Genomic_DNA"/>
</dbReference>
<reference evidence="3 4" key="1">
    <citation type="submission" date="2018-09" db="EMBL/GenBank/DDBJ databases">
        <title>Characterization of the phylogenetic diversity of five novel species belonging to the genus Bifidobacterium.</title>
        <authorList>
            <person name="Lugli G.A."/>
            <person name="Duranti S."/>
            <person name="Milani C."/>
        </authorList>
    </citation>
    <scope>NUCLEOTIDE SEQUENCE [LARGE SCALE GENOMIC DNA]</scope>
    <source>
        <strain evidence="3 4">2028B</strain>
    </source>
</reference>
<feature type="transmembrane region" description="Helical" evidence="2">
    <location>
        <begin position="113"/>
        <end position="140"/>
    </location>
</feature>
<feature type="region of interest" description="Disordered" evidence="1">
    <location>
        <begin position="14"/>
        <end position="38"/>
    </location>
</feature>